<gene>
    <name evidence="2" type="ORF">D6858_01005</name>
</gene>
<feature type="region of interest" description="Disordered" evidence="1">
    <location>
        <begin position="1"/>
        <end position="39"/>
    </location>
</feature>
<evidence type="ECO:0000313" key="2">
    <source>
        <dbReference type="EMBL" id="RJX71341.1"/>
    </source>
</evidence>
<protein>
    <submittedName>
        <fullName evidence="2">Uncharacterized protein</fullName>
    </submittedName>
</protein>
<comment type="caution">
    <text evidence="2">The sequence shown here is derived from an EMBL/GenBank/DDBJ whole genome shotgun (WGS) entry which is preliminary data.</text>
</comment>
<accession>A0A419R602</accession>
<keyword evidence="3" id="KW-1185">Reference proteome</keyword>
<evidence type="ECO:0000256" key="1">
    <source>
        <dbReference type="SAM" id="MobiDB-lite"/>
    </source>
</evidence>
<reference evidence="2 3" key="1">
    <citation type="submission" date="2018-09" db="EMBL/GenBank/DDBJ databases">
        <title>Altererythrobacter sp.Ery1 and Ery12, the genome sequencing of novel strains in genus Alterythrobacter.</title>
        <authorList>
            <person name="Cheng H."/>
            <person name="Wu Y.-H."/>
            <person name="Fang C."/>
            <person name="Xu X.-W."/>
        </authorList>
    </citation>
    <scope>NUCLEOTIDE SEQUENCE [LARGE SCALE GENOMIC DNA]</scope>
    <source>
        <strain evidence="2 3">Ery12</strain>
    </source>
</reference>
<organism evidence="2 3">
    <name type="scientific">Tsuneonella suprasediminis</name>
    <dbReference type="NCBI Taxonomy" id="2306996"/>
    <lineage>
        <taxon>Bacteria</taxon>
        <taxon>Pseudomonadati</taxon>
        <taxon>Pseudomonadota</taxon>
        <taxon>Alphaproteobacteria</taxon>
        <taxon>Sphingomonadales</taxon>
        <taxon>Erythrobacteraceae</taxon>
        <taxon>Tsuneonella</taxon>
    </lineage>
</organism>
<name>A0A419R602_9SPHN</name>
<proteinExistence type="predicted"/>
<evidence type="ECO:0000313" key="3">
    <source>
        <dbReference type="Proteomes" id="UP000284322"/>
    </source>
</evidence>
<dbReference type="AlphaFoldDB" id="A0A419R602"/>
<dbReference type="Proteomes" id="UP000284322">
    <property type="component" value="Unassembled WGS sequence"/>
</dbReference>
<dbReference type="OrthoDB" id="7429033at2"/>
<sequence length="63" mass="6150">MAGALALGACGKSEEPTYEADAVDQSGGQLQVTDESSDAVPVTVPETAMTPAPADTASAAPAE</sequence>
<dbReference type="EMBL" id="RAHJ01000003">
    <property type="protein sequence ID" value="RJX71341.1"/>
    <property type="molecule type" value="Genomic_DNA"/>
</dbReference>